<protein>
    <recommendedName>
        <fullName evidence="5">WGxxGxxG-CTERM domain-containing protein</fullName>
    </recommendedName>
</protein>
<keyword evidence="2" id="KW-0732">Signal</keyword>
<dbReference type="Proteomes" id="UP000305848">
    <property type="component" value="Unassembled WGS sequence"/>
</dbReference>
<evidence type="ECO:0000256" key="1">
    <source>
        <dbReference type="SAM" id="Phobius"/>
    </source>
</evidence>
<proteinExistence type="predicted"/>
<evidence type="ECO:0000313" key="4">
    <source>
        <dbReference type="Proteomes" id="UP000305848"/>
    </source>
</evidence>
<feature type="signal peptide" evidence="2">
    <location>
        <begin position="1"/>
        <end position="25"/>
    </location>
</feature>
<evidence type="ECO:0008006" key="5">
    <source>
        <dbReference type="Google" id="ProtNLM"/>
    </source>
</evidence>
<reference evidence="3 4" key="1">
    <citation type="submission" date="2019-05" db="EMBL/GenBank/DDBJ databases">
        <title>Panacibacter sp. strain 17mud1-8 Genome sequencing and assembly.</title>
        <authorList>
            <person name="Chhetri G."/>
        </authorList>
    </citation>
    <scope>NUCLEOTIDE SEQUENCE [LARGE SCALE GENOMIC DNA]</scope>
    <source>
        <strain evidence="3 4">17mud1-8</strain>
    </source>
</reference>
<gene>
    <name evidence="3" type="ORF">FC093_05970</name>
</gene>
<accession>A0A4U3L5R7</accession>
<evidence type="ECO:0000256" key="2">
    <source>
        <dbReference type="SAM" id="SignalP"/>
    </source>
</evidence>
<organism evidence="3 4">
    <name type="scientific">Ilyomonas limi</name>
    <dbReference type="NCBI Taxonomy" id="2575867"/>
    <lineage>
        <taxon>Bacteria</taxon>
        <taxon>Pseudomonadati</taxon>
        <taxon>Bacteroidota</taxon>
        <taxon>Chitinophagia</taxon>
        <taxon>Chitinophagales</taxon>
        <taxon>Chitinophagaceae</taxon>
        <taxon>Ilyomonas</taxon>
    </lineage>
</organism>
<sequence length="72" mass="7756">MKLKHCITALLLIAAINFTPTRVNAQVEFGDEGGDPDTNVPFDGGIGILVAAGVAYGIKKKYEHNKEQQAEK</sequence>
<dbReference type="RefSeq" id="WP_137260837.1">
    <property type="nucleotide sequence ID" value="NZ_SZQL01000003.1"/>
</dbReference>
<keyword evidence="1" id="KW-0472">Membrane</keyword>
<dbReference type="InterPro" id="IPR058207">
    <property type="entry name" value="PID_CTERM"/>
</dbReference>
<comment type="caution">
    <text evidence="3">The sequence shown here is derived from an EMBL/GenBank/DDBJ whole genome shotgun (WGS) entry which is preliminary data.</text>
</comment>
<dbReference type="EMBL" id="SZQL01000003">
    <property type="protein sequence ID" value="TKK70292.1"/>
    <property type="molecule type" value="Genomic_DNA"/>
</dbReference>
<name>A0A4U3L5R7_9BACT</name>
<feature type="transmembrane region" description="Helical" evidence="1">
    <location>
        <begin position="41"/>
        <end position="58"/>
    </location>
</feature>
<dbReference type="NCBIfam" id="NF046080">
    <property type="entry name" value="PID_CTERM"/>
    <property type="match status" value="1"/>
</dbReference>
<evidence type="ECO:0000313" key="3">
    <source>
        <dbReference type="EMBL" id="TKK70292.1"/>
    </source>
</evidence>
<dbReference type="AlphaFoldDB" id="A0A4U3L5R7"/>
<keyword evidence="1" id="KW-1133">Transmembrane helix</keyword>
<keyword evidence="1" id="KW-0812">Transmembrane</keyword>
<keyword evidence="4" id="KW-1185">Reference proteome</keyword>
<feature type="chain" id="PRO_5020373507" description="WGxxGxxG-CTERM domain-containing protein" evidence="2">
    <location>
        <begin position="26"/>
        <end position="72"/>
    </location>
</feature>